<dbReference type="EMBL" id="AP028908">
    <property type="protein sequence ID" value="BES86289.1"/>
    <property type="molecule type" value="Genomic_DNA"/>
</dbReference>
<evidence type="ECO:0008006" key="3">
    <source>
        <dbReference type="Google" id="ProtNLM"/>
    </source>
</evidence>
<name>A0AAN0KIK0_9GAMM</name>
<sequence length="64" mass="7152">MFDNTQLELEEVIDQCRALVYAIVELSNPEAKEILTFVLAERLNSLHQAVHTSETTVQGEVGHA</sequence>
<dbReference type="AlphaFoldDB" id="A0AAN0KIK0"/>
<evidence type="ECO:0000313" key="1">
    <source>
        <dbReference type="EMBL" id="BES86289.1"/>
    </source>
</evidence>
<gene>
    <name evidence="1" type="ORF">PEC302110_33860</name>
</gene>
<protein>
    <recommendedName>
        <fullName evidence="3">Prophage protein</fullName>
    </recommendedName>
</protein>
<dbReference type="KEGG" id="parl:PEC302110_33860"/>
<proteinExistence type="predicted"/>
<dbReference type="Proteomes" id="UP001377830">
    <property type="component" value="Chromosome"/>
</dbReference>
<organism evidence="1 2">
    <name type="scientific">Pectobacterium araliae</name>
    <dbReference type="NCBI Taxonomy" id="3073862"/>
    <lineage>
        <taxon>Bacteria</taxon>
        <taxon>Pseudomonadati</taxon>
        <taxon>Pseudomonadota</taxon>
        <taxon>Gammaproteobacteria</taxon>
        <taxon>Enterobacterales</taxon>
        <taxon>Pectobacteriaceae</taxon>
        <taxon>Pectobacterium</taxon>
    </lineage>
</organism>
<reference evidence="2" key="1">
    <citation type="journal article" date="2024" name="Int. J. Syst. Evol. Microbiol.">
        <title>Pectobacterium araliae sp. nov., a pathogen causing bacterial soft rot of Japanese angelica tree in Japan.</title>
        <authorList>
            <person name="Sawada H."/>
            <person name="Someya N."/>
            <person name="Morohoshi T."/>
            <person name="Ono M."/>
            <person name="Satou M."/>
        </authorList>
    </citation>
    <scope>NUCLEOTIDE SEQUENCE [LARGE SCALE GENOMIC DNA]</scope>
    <source>
        <strain evidence="2">MAFF 302110</strain>
    </source>
</reference>
<evidence type="ECO:0000313" key="2">
    <source>
        <dbReference type="Proteomes" id="UP001377830"/>
    </source>
</evidence>
<keyword evidence="2" id="KW-1185">Reference proteome</keyword>
<dbReference type="RefSeq" id="WP_338659349.1">
    <property type="nucleotide sequence ID" value="NZ_AP028908.1"/>
</dbReference>
<accession>A0AAN0KIK0</accession>